<keyword evidence="2" id="KW-0863">Zinc-finger</keyword>
<keyword evidence="2" id="KW-0862">Zinc</keyword>
<gene>
    <name evidence="2" type="ORF">EDD35_4727</name>
</gene>
<keyword evidence="3" id="KW-1185">Reference proteome</keyword>
<organism evidence="2 3">
    <name type="scientific">Amycolatopsis thermoflava</name>
    <dbReference type="NCBI Taxonomy" id="84480"/>
    <lineage>
        <taxon>Bacteria</taxon>
        <taxon>Bacillati</taxon>
        <taxon>Actinomycetota</taxon>
        <taxon>Actinomycetes</taxon>
        <taxon>Pseudonocardiales</taxon>
        <taxon>Pseudonocardiaceae</taxon>
        <taxon>Amycolatopsis</taxon>
        <taxon>Amycolatopsis methanolica group</taxon>
    </lineage>
</organism>
<keyword evidence="2" id="KW-0479">Metal-binding</keyword>
<evidence type="ECO:0000313" key="2">
    <source>
        <dbReference type="EMBL" id="ROS42340.1"/>
    </source>
</evidence>
<reference evidence="2 3" key="1">
    <citation type="submission" date="2018-11" db="EMBL/GenBank/DDBJ databases">
        <title>Sequencing the genomes of 1000 actinobacteria strains.</title>
        <authorList>
            <person name="Klenk H.-P."/>
        </authorList>
    </citation>
    <scope>NUCLEOTIDE SEQUENCE [LARGE SCALE GENOMIC DNA]</scope>
    <source>
        <strain evidence="2 3">DSM 44348</strain>
    </source>
</reference>
<dbReference type="Pfam" id="PF16571">
    <property type="entry name" value="FBP_C"/>
    <property type="match status" value="1"/>
</dbReference>
<comment type="caution">
    <text evidence="2">The sequence shown here is derived from an EMBL/GenBank/DDBJ whole genome shotgun (WGS) entry which is preliminary data.</text>
</comment>
<dbReference type="AlphaFoldDB" id="A0A3N2H1T2"/>
<dbReference type="GO" id="GO:0008270">
    <property type="term" value="F:zinc ion binding"/>
    <property type="evidence" value="ECO:0007669"/>
    <property type="project" value="UniProtKB-KW"/>
</dbReference>
<dbReference type="EMBL" id="RKHY01000001">
    <property type="protein sequence ID" value="ROS42340.1"/>
    <property type="molecule type" value="Genomic_DNA"/>
</dbReference>
<feature type="domain" description="Elongation factor G-binding protein C-terminal treble-clef zinc-finger" evidence="1">
    <location>
        <begin position="23"/>
        <end position="175"/>
    </location>
</feature>
<dbReference type="Proteomes" id="UP000274843">
    <property type="component" value="Unassembled WGS sequence"/>
</dbReference>
<proteinExistence type="predicted"/>
<accession>A0A3N2H1T2</accession>
<evidence type="ECO:0000259" key="1">
    <source>
        <dbReference type="Pfam" id="PF16571"/>
    </source>
</evidence>
<sequence>MTCPVTAVRRIIPAVQPLDENRIRKSFVNCSKGEAQRLALPAGLAGLDWSEVDFLGWRDPRAAQNAYLVAPYGDEVVGVALRAAAKHRSSVKSSLCAFCGTIHAATDVSLFAARRVGAAGKQGNTVGTYVCADLACGLYLRGKRRPAVHNPVDRAPLAERVERMLANVARFLDEVTTDNAG</sequence>
<dbReference type="InterPro" id="IPR032330">
    <property type="entry name" value="EF-G-binding_C"/>
</dbReference>
<protein>
    <submittedName>
        <fullName evidence="2">Treble-clef zinc-finger protein</fullName>
    </submittedName>
</protein>
<evidence type="ECO:0000313" key="3">
    <source>
        <dbReference type="Proteomes" id="UP000274843"/>
    </source>
</evidence>
<name>A0A3N2H1T2_9PSEU</name>